<feature type="transmembrane region" description="Helical" evidence="7">
    <location>
        <begin position="175"/>
        <end position="200"/>
    </location>
</feature>
<feature type="transmembrane region" description="Helical" evidence="7">
    <location>
        <begin position="321"/>
        <end position="352"/>
    </location>
</feature>
<keyword evidence="3 7" id="KW-0997">Cell inner membrane</keyword>
<dbReference type="EMBL" id="FULE01000033">
    <property type="protein sequence ID" value="SJN57887.1"/>
    <property type="molecule type" value="Genomic_DNA"/>
</dbReference>
<keyword evidence="2" id="KW-1003">Cell membrane</keyword>
<feature type="transmembrane region" description="Helical" evidence="7">
    <location>
        <begin position="109"/>
        <end position="132"/>
    </location>
</feature>
<name>A0A1R4LNG3_VIBR1</name>
<comment type="similarity">
    <text evidence="7">Belongs to the TRAP transporter large permease family.</text>
</comment>
<keyword evidence="10" id="KW-1185">Reference proteome</keyword>
<dbReference type="RefSeq" id="WP_077336496.1">
    <property type="nucleotide sequence ID" value="NZ_FULE01000033.1"/>
</dbReference>
<keyword evidence="6 7" id="KW-0472">Membrane</keyword>
<dbReference type="PIRSF" id="PIRSF006066">
    <property type="entry name" value="HI0050"/>
    <property type="match status" value="1"/>
</dbReference>
<evidence type="ECO:0000256" key="1">
    <source>
        <dbReference type="ARBA" id="ARBA00004429"/>
    </source>
</evidence>
<dbReference type="Pfam" id="PF06808">
    <property type="entry name" value="DctM"/>
    <property type="match status" value="1"/>
</dbReference>
<feature type="transmembrane region" description="Helical" evidence="7">
    <location>
        <begin position="404"/>
        <end position="429"/>
    </location>
</feature>
<dbReference type="PANTHER" id="PTHR33362">
    <property type="entry name" value="SIALIC ACID TRAP TRANSPORTER PERMEASE PROTEIN SIAT-RELATED"/>
    <property type="match status" value="1"/>
</dbReference>
<gene>
    <name evidence="9" type="primary">siaT_4</name>
    <name evidence="9" type="ORF">VR7878_02535</name>
</gene>
<evidence type="ECO:0000259" key="8">
    <source>
        <dbReference type="Pfam" id="PF06808"/>
    </source>
</evidence>
<comment type="subcellular location">
    <subcellularLocation>
        <location evidence="1 7">Cell inner membrane</location>
        <topology evidence="1 7">Multi-pass membrane protein</topology>
    </subcellularLocation>
</comment>
<evidence type="ECO:0000256" key="5">
    <source>
        <dbReference type="ARBA" id="ARBA00022989"/>
    </source>
</evidence>
<keyword evidence="7" id="KW-0813">Transport</keyword>
<feature type="domain" description="TRAP C4-dicarboxylate transport system permease DctM subunit" evidence="8">
    <location>
        <begin position="14"/>
        <end position="424"/>
    </location>
</feature>
<sequence>MDFTMQVALIMLPVFFLLLFMGVPISISIGISSALSAMVIIEPEQMAFQGVQKMFGGINSFGMLAVPFFMLAGNIMNRGGIAKRLINLALLMGGRLPGALAMANVQGNMLFGTLSGSAMACCAAIGGTMSPIQKEKGYDKGFSTAVNIASAPTGLLIPPSGMLVLFSLISGGTSVAALFMAGWIPGLLWGIAVMLVAYYFAKRDNLPVENSPETLSQVLKIIADAVPSLFLIVIVIGGIVGGAFTATEGAAIAVVYSLILALVYKTLTRKVLIDVVMDTALMTGIILFLIAASSIMSWVMAFSQIPQMISDLLLSITDNKIILLLVINIVLLIVGVFMDATPAVLIFTPILMPICVNQFGMDPVHFGLMIIFNLGIGSITPPVGSVLFVGCAVGDVPIEKATPYLVPMFFAILVVLAMVTYIPAVSMFIPELFGLVK</sequence>
<accession>A0A1R4LNG3</accession>
<dbReference type="PANTHER" id="PTHR33362:SF2">
    <property type="entry name" value="TRAP TRANSPORTER LARGE PERMEASE PROTEIN"/>
    <property type="match status" value="1"/>
</dbReference>
<evidence type="ECO:0000256" key="7">
    <source>
        <dbReference type="RuleBase" id="RU369079"/>
    </source>
</evidence>
<dbReference type="GO" id="GO:0022857">
    <property type="term" value="F:transmembrane transporter activity"/>
    <property type="evidence" value="ECO:0007669"/>
    <property type="project" value="UniProtKB-UniRule"/>
</dbReference>
<dbReference type="NCBIfam" id="TIGR00786">
    <property type="entry name" value="dctM"/>
    <property type="match status" value="1"/>
</dbReference>
<keyword evidence="5 7" id="KW-1133">Transmembrane helix</keyword>
<evidence type="ECO:0000256" key="3">
    <source>
        <dbReference type="ARBA" id="ARBA00022519"/>
    </source>
</evidence>
<feature type="transmembrane region" description="Helical" evidence="7">
    <location>
        <begin position="279"/>
        <end position="301"/>
    </location>
</feature>
<reference evidence="10" key="1">
    <citation type="submission" date="2017-02" db="EMBL/GenBank/DDBJ databases">
        <authorList>
            <person name="Rodrigo-Torres L."/>
            <person name="Arahal R.D."/>
            <person name="Lucena T."/>
        </authorList>
    </citation>
    <scope>NUCLEOTIDE SEQUENCE [LARGE SCALE GENOMIC DNA]</scope>
    <source>
        <strain evidence="10">CECT 7878</strain>
    </source>
</reference>
<dbReference type="STRING" id="1123498.VR7878_02535"/>
<keyword evidence="4 7" id="KW-0812">Transmembrane</keyword>
<feature type="transmembrane region" description="Helical" evidence="7">
    <location>
        <begin position="144"/>
        <end position="169"/>
    </location>
</feature>
<dbReference type="InterPro" id="IPR004681">
    <property type="entry name" value="TRAP_DctM"/>
</dbReference>
<proteinExistence type="inferred from homology"/>
<dbReference type="GO" id="GO:0005886">
    <property type="term" value="C:plasma membrane"/>
    <property type="evidence" value="ECO:0007669"/>
    <property type="project" value="UniProtKB-SubCell"/>
</dbReference>
<dbReference type="InterPro" id="IPR010656">
    <property type="entry name" value="DctM"/>
</dbReference>
<evidence type="ECO:0000256" key="6">
    <source>
        <dbReference type="ARBA" id="ARBA00023136"/>
    </source>
</evidence>
<feature type="transmembrane region" description="Helical" evidence="7">
    <location>
        <begin position="364"/>
        <end position="384"/>
    </location>
</feature>
<feature type="transmembrane region" description="Helical" evidence="7">
    <location>
        <begin position="52"/>
        <end position="73"/>
    </location>
</feature>
<dbReference type="AlphaFoldDB" id="A0A1R4LNG3"/>
<comment type="subunit">
    <text evidence="7">The complex comprises the extracytoplasmic solute receptor protein and the two transmembrane proteins.</text>
</comment>
<dbReference type="Proteomes" id="UP000188276">
    <property type="component" value="Unassembled WGS sequence"/>
</dbReference>
<evidence type="ECO:0000313" key="10">
    <source>
        <dbReference type="Proteomes" id="UP000188276"/>
    </source>
</evidence>
<dbReference type="OrthoDB" id="8627919at2"/>
<feature type="transmembrane region" description="Helical" evidence="7">
    <location>
        <begin position="221"/>
        <end position="244"/>
    </location>
</feature>
<evidence type="ECO:0000256" key="4">
    <source>
        <dbReference type="ARBA" id="ARBA00022692"/>
    </source>
</evidence>
<evidence type="ECO:0000313" key="9">
    <source>
        <dbReference type="EMBL" id="SJN57887.1"/>
    </source>
</evidence>
<comment type="caution">
    <text evidence="7">Lacks conserved residue(s) required for the propagation of feature annotation.</text>
</comment>
<evidence type="ECO:0000256" key="2">
    <source>
        <dbReference type="ARBA" id="ARBA00022475"/>
    </source>
</evidence>
<comment type="function">
    <text evidence="7">Part of the tripartite ATP-independent periplasmic (TRAP) transport system.</text>
</comment>
<organism evidence="9 10">
    <name type="scientific">Vibrio ruber (strain DSM 16370 / JCM 11486 / BCRC 17186 / CECT 7878 / LMG 23124 / VR1)</name>
    <dbReference type="NCBI Taxonomy" id="1123498"/>
    <lineage>
        <taxon>Bacteria</taxon>
        <taxon>Pseudomonadati</taxon>
        <taxon>Pseudomonadota</taxon>
        <taxon>Gammaproteobacteria</taxon>
        <taxon>Vibrionales</taxon>
        <taxon>Vibrionaceae</taxon>
        <taxon>Vibrio</taxon>
    </lineage>
</organism>
<feature type="transmembrane region" description="Helical" evidence="7">
    <location>
        <begin position="250"/>
        <end position="267"/>
    </location>
</feature>
<protein>
    <recommendedName>
        <fullName evidence="7">TRAP transporter large permease protein</fullName>
    </recommendedName>
</protein>